<gene>
    <name evidence="1" type="ORF">HMPREF0602_1023</name>
</gene>
<dbReference type="Pfam" id="PF10123">
    <property type="entry name" value="Mu-like_Pro"/>
    <property type="match status" value="1"/>
</dbReference>
<reference evidence="1 2" key="1">
    <citation type="submission" date="2010-07" db="EMBL/GenBank/DDBJ databases">
        <authorList>
            <person name="Muzny D."/>
            <person name="Qin X."/>
            <person name="Deng J."/>
            <person name="Jiang H."/>
            <person name="Liu Y."/>
            <person name="Qu J."/>
            <person name="Song X.-Z."/>
            <person name="Zhang L."/>
            <person name="Thornton R."/>
            <person name="Coyle M."/>
            <person name="Francisco L."/>
            <person name="Jackson L."/>
            <person name="Javaid M."/>
            <person name="Korchina V."/>
            <person name="Kovar C."/>
            <person name="Mata R."/>
            <person name="Mathew T."/>
            <person name="Ngo R."/>
            <person name="Nguyen L."/>
            <person name="Nguyen N."/>
            <person name="Okwuonu G."/>
            <person name="Ongeri F."/>
            <person name="Pham C."/>
            <person name="Simmons D."/>
            <person name="Wilczek-Boney K."/>
            <person name="Hale W."/>
            <person name="Jakkamsetti A."/>
            <person name="Pham P."/>
            <person name="Ruth R."/>
            <person name="San Lucas F."/>
            <person name="Warren J."/>
            <person name="Zhang J."/>
            <person name="Zhao Z."/>
            <person name="Zhou C."/>
            <person name="Zhu D."/>
            <person name="Lee S."/>
            <person name="Bess C."/>
            <person name="Blankenburg K."/>
            <person name="Forbes L."/>
            <person name="Fu Q."/>
            <person name="Gubbala S."/>
            <person name="Hirani K."/>
            <person name="Jayaseelan J.C."/>
            <person name="Lara F."/>
            <person name="Munidasa M."/>
            <person name="Palculict T."/>
            <person name="Patil S."/>
            <person name="Pu L.-L."/>
            <person name="Saada N."/>
            <person name="Tang L."/>
            <person name="Weissenberger G."/>
            <person name="Zhu Y."/>
            <person name="Hemphill L."/>
            <person name="Shang Y."/>
            <person name="Youmans B."/>
            <person name="Ayvaz T."/>
            <person name="Ross M."/>
            <person name="Santibanez J."/>
            <person name="Aqrawi P."/>
            <person name="Gross S."/>
            <person name="Joshi V."/>
            <person name="Fowler G."/>
            <person name="Nazareth L."/>
            <person name="Reid J."/>
            <person name="Worley K."/>
            <person name="Petrosino J."/>
            <person name="Highlander S."/>
            <person name="Gibbs R."/>
        </authorList>
    </citation>
    <scope>NUCLEOTIDE SEQUENCE [LARGE SCALE GENOMIC DNA]</scope>
    <source>
        <strain evidence="1 2">ATCC 13091</strain>
    </source>
</reference>
<dbReference type="AlphaFoldDB" id="E0N943"/>
<name>E0N943_NEIM3</name>
<dbReference type="HOGENOM" id="CLU_062795_1_0_4"/>
<dbReference type="PIRSF" id="PIRSF016624">
    <property type="entry name" value="Mu_prophg_I"/>
    <property type="match status" value="1"/>
</dbReference>
<comment type="caution">
    <text evidence="1">The sequence shown here is derived from an EMBL/GenBank/DDBJ whole genome shotgun (WGS) entry which is preliminary data.</text>
</comment>
<dbReference type="InterPro" id="IPR012106">
    <property type="entry name" value="Phage_Mu_Gp1"/>
</dbReference>
<evidence type="ECO:0000313" key="1">
    <source>
        <dbReference type="EMBL" id="EFM04488.1"/>
    </source>
</evidence>
<sequence>MKTINCVSRGQVLKKWREGLKHAYSLLFFQIGKMTVLREVHMSKNAQKTLLAVCSFEVQPKDGRIQLLPYGEFRAVDGRPTDVPAWYLTEENGHDVALLANSSRNQLVVDYEHQTLYKEKNGQPAPAAGWMRWLEFTPKGMFAEVEWTDKAAAAIAAKEYRYISAVFSYDTKGYVSKIFHAALTNFPALDGMDEVLAAASAQILKPETEQNPMKELLQQLFGLPDAGEEELKAALSALVEAKPKDVALSADVFAQLAEKDSRIAALTAQTAKPDLTKYAPISVVQELQSKVAALTAKQEADKGNELITAALTSGKLLPAQKEWAEGVLKQPGGLAFLTGFIENAQPVAALAGSQTGGKAPDERVAALTAEEAAAAKMLGMSGEEFVKIKESEGK</sequence>
<dbReference type="EMBL" id="AEEF01000051">
    <property type="protein sequence ID" value="EFM04488.1"/>
    <property type="molecule type" value="Genomic_DNA"/>
</dbReference>
<proteinExistence type="predicted"/>
<dbReference type="Proteomes" id="UP000005526">
    <property type="component" value="Unassembled WGS sequence"/>
</dbReference>
<evidence type="ECO:0008006" key="3">
    <source>
        <dbReference type="Google" id="ProtNLM"/>
    </source>
</evidence>
<protein>
    <recommendedName>
        <fullName evidence="3">Mu-like prophage I protein</fullName>
    </recommendedName>
</protein>
<accession>E0N943</accession>
<evidence type="ECO:0000313" key="2">
    <source>
        <dbReference type="Proteomes" id="UP000005526"/>
    </source>
</evidence>
<organism evidence="1 2">
    <name type="scientific">Neisseria meningitidis serogroup B (strain ATCC 13091 / M2091)</name>
    <dbReference type="NCBI Taxonomy" id="862513"/>
    <lineage>
        <taxon>Bacteria</taxon>
        <taxon>Pseudomonadati</taxon>
        <taxon>Pseudomonadota</taxon>
        <taxon>Betaproteobacteria</taxon>
        <taxon>Neisseriales</taxon>
        <taxon>Neisseriaceae</taxon>
        <taxon>Neisseria</taxon>
    </lineage>
</organism>